<accession>A0AAW9SWZ9</accession>
<dbReference type="Proteomes" id="UP001223646">
    <property type="component" value="Unassembled WGS sequence"/>
</dbReference>
<dbReference type="Gene3D" id="2.160.10.10">
    <property type="entry name" value="Hexapeptide repeat proteins"/>
    <property type="match status" value="1"/>
</dbReference>
<dbReference type="Pfam" id="PF00132">
    <property type="entry name" value="Hexapep"/>
    <property type="match status" value="1"/>
</dbReference>
<dbReference type="InterPro" id="IPR024688">
    <property type="entry name" value="Mac_dom"/>
</dbReference>
<dbReference type="RefSeq" id="WP_284825540.1">
    <property type="nucleotide sequence ID" value="NZ_JASOOY020000011.1"/>
</dbReference>
<dbReference type="InterPro" id="IPR018357">
    <property type="entry name" value="Hexapep_transf_CS"/>
</dbReference>
<protein>
    <submittedName>
        <fullName evidence="7">DapH/DapD/GlmU-related protein</fullName>
    </submittedName>
</protein>
<dbReference type="GO" id="GO:0016407">
    <property type="term" value="F:acetyltransferase activity"/>
    <property type="evidence" value="ECO:0007669"/>
    <property type="project" value="InterPro"/>
</dbReference>
<dbReference type="PANTHER" id="PTHR23416:SF23">
    <property type="entry name" value="ACETYLTRANSFERASE C18B11.09C-RELATED"/>
    <property type="match status" value="1"/>
</dbReference>
<dbReference type="GO" id="GO:0008374">
    <property type="term" value="F:O-acyltransferase activity"/>
    <property type="evidence" value="ECO:0007669"/>
    <property type="project" value="TreeGrafter"/>
</dbReference>
<dbReference type="InterPro" id="IPR011004">
    <property type="entry name" value="Trimer_LpxA-like_sf"/>
</dbReference>
<comment type="similarity">
    <text evidence="1">Belongs to the transferase hexapeptide repeat family.</text>
</comment>
<gene>
    <name evidence="7" type="ORF">QP460_002990</name>
</gene>
<reference evidence="7" key="1">
    <citation type="submission" date="2023-05" db="EMBL/GenBank/DDBJ databases">
        <authorList>
            <person name="Du J."/>
        </authorList>
    </citation>
    <scope>NUCLEOTIDE SEQUENCE</scope>
    <source>
        <strain evidence="7">UMB1064</strain>
    </source>
</reference>
<dbReference type="InterPro" id="IPR051159">
    <property type="entry name" value="Hexapeptide_acetyltransf"/>
</dbReference>
<evidence type="ECO:0000259" key="6">
    <source>
        <dbReference type="SMART" id="SM01266"/>
    </source>
</evidence>
<keyword evidence="2" id="KW-0808">Transferase</keyword>
<dbReference type="InterPro" id="IPR001451">
    <property type="entry name" value="Hexapep"/>
</dbReference>
<evidence type="ECO:0000256" key="2">
    <source>
        <dbReference type="ARBA" id="ARBA00022679"/>
    </source>
</evidence>
<dbReference type="EMBL" id="JASOOY020000011">
    <property type="protein sequence ID" value="MEO3716558.1"/>
    <property type="molecule type" value="Genomic_DNA"/>
</dbReference>
<proteinExistence type="inferred from homology"/>
<name>A0AAW9SWZ9_CORAY</name>
<dbReference type="PANTHER" id="PTHR23416">
    <property type="entry name" value="SIALIC ACID SYNTHASE-RELATED"/>
    <property type="match status" value="1"/>
</dbReference>
<evidence type="ECO:0000313" key="7">
    <source>
        <dbReference type="EMBL" id="MEO3716558.1"/>
    </source>
</evidence>
<feature type="domain" description="Maltose/galactoside acetyltransferase" evidence="6">
    <location>
        <begin position="39"/>
        <end position="93"/>
    </location>
</feature>
<dbReference type="PROSITE" id="PS00101">
    <property type="entry name" value="HEXAPEP_TRANSFERASES"/>
    <property type="match status" value="1"/>
</dbReference>
<dbReference type="AlphaFoldDB" id="A0AAW9SWZ9"/>
<organism evidence="7 8">
    <name type="scientific">Corynebacterium amycolatum</name>
    <dbReference type="NCBI Taxonomy" id="43765"/>
    <lineage>
        <taxon>Bacteria</taxon>
        <taxon>Bacillati</taxon>
        <taxon>Actinomycetota</taxon>
        <taxon>Actinomycetes</taxon>
        <taxon>Mycobacteriales</taxon>
        <taxon>Corynebacteriaceae</taxon>
        <taxon>Corynebacterium</taxon>
    </lineage>
</organism>
<sequence length="220" mass="23411">MTTESRIAELEAARRASLRNTDRDPNPTTTLPDDGLDNRQRMLNGQWYIADHPESQALNARIGQVAAEFDVAFREDQQAAQQVLAPALGSFGEDSTVRPPIYLDYGDNIHIGDNVFINFGLTALDVVKVTICDYAQLGPNVQLLPPVHPLGAEARAAYLESGDEIIIGRNAWIGGGAIILGGVYVGDDSVVAAGAVVTKDVPAGVVVAGNPAKIIRIIEA</sequence>
<evidence type="ECO:0000256" key="1">
    <source>
        <dbReference type="ARBA" id="ARBA00007274"/>
    </source>
</evidence>
<comment type="caution">
    <text evidence="7">The sequence shown here is derived from an EMBL/GenBank/DDBJ whole genome shotgun (WGS) entry which is preliminary data.</text>
</comment>
<dbReference type="SUPFAM" id="SSF51161">
    <property type="entry name" value="Trimeric LpxA-like enzymes"/>
    <property type="match status" value="1"/>
</dbReference>
<feature type="region of interest" description="Disordered" evidence="5">
    <location>
        <begin position="17"/>
        <end position="37"/>
    </location>
</feature>
<dbReference type="FunFam" id="2.160.10.10:FF:000025">
    <property type="entry name" value="Hexapeptide-repeat containing-acetyltransferase"/>
    <property type="match status" value="1"/>
</dbReference>
<dbReference type="GO" id="GO:0005829">
    <property type="term" value="C:cytosol"/>
    <property type="evidence" value="ECO:0007669"/>
    <property type="project" value="TreeGrafter"/>
</dbReference>
<keyword evidence="3" id="KW-0677">Repeat</keyword>
<keyword evidence="4" id="KW-0012">Acyltransferase</keyword>
<dbReference type="SMART" id="SM01266">
    <property type="entry name" value="Mac"/>
    <property type="match status" value="1"/>
</dbReference>
<evidence type="ECO:0000313" key="8">
    <source>
        <dbReference type="Proteomes" id="UP001223646"/>
    </source>
</evidence>
<dbReference type="Pfam" id="PF12464">
    <property type="entry name" value="Mac"/>
    <property type="match status" value="1"/>
</dbReference>
<reference evidence="7" key="2">
    <citation type="submission" date="2024-05" db="EMBL/GenBank/DDBJ databases">
        <authorList>
            <person name="Wolfe A."/>
        </authorList>
    </citation>
    <scope>NUCLEOTIDE SEQUENCE</scope>
    <source>
        <strain evidence="7">UMB1064</strain>
    </source>
</reference>
<evidence type="ECO:0000256" key="3">
    <source>
        <dbReference type="ARBA" id="ARBA00022737"/>
    </source>
</evidence>
<evidence type="ECO:0000256" key="4">
    <source>
        <dbReference type="ARBA" id="ARBA00023315"/>
    </source>
</evidence>
<evidence type="ECO:0000256" key="5">
    <source>
        <dbReference type="SAM" id="MobiDB-lite"/>
    </source>
</evidence>